<proteinExistence type="predicted"/>
<evidence type="ECO:0000259" key="4">
    <source>
        <dbReference type="PROSITE" id="PS50987"/>
    </source>
</evidence>
<evidence type="ECO:0000256" key="2">
    <source>
        <dbReference type="ARBA" id="ARBA00023125"/>
    </source>
</evidence>
<comment type="caution">
    <text evidence="5">The sequence shown here is derived from an EMBL/GenBank/DDBJ whole genome shotgun (WGS) entry which is preliminary data.</text>
</comment>
<dbReference type="AlphaFoldDB" id="A0A1Q9HB38"/>
<evidence type="ECO:0000256" key="1">
    <source>
        <dbReference type="ARBA" id="ARBA00023015"/>
    </source>
</evidence>
<dbReference type="GO" id="GO:0003700">
    <property type="term" value="F:DNA-binding transcription factor activity"/>
    <property type="evidence" value="ECO:0007669"/>
    <property type="project" value="InterPro"/>
</dbReference>
<dbReference type="PRINTS" id="PR00778">
    <property type="entry name" value="HTHARSR"/>
</dbReference>
<dbReference type="NCBIfam" id="NF033788">
    <property type="entry name" value="HTH_metalloreg"/>
    <property type="match status" value="1"/>
</dbReference>
<dbReference type="PROSITE" id="PS50987">
    <property type="entry name" value="HTH_ARSR_2"/>
    <property type="match status" value="1"/>
</dbReference>
<dbReference type="InterPro" id="IPR001845">
    <property type="entry name" value="HTH_ArsR_DNA-bd_dom"/>
</dbReference>
<keyword evidence="3" id="KW-0804">Transcription</keyword>
<reference evidence="7 8" key="1">
    <citation type="submission" date="2016-09" db="EMBL/GenBank/DDBJ databases">
        <title>Genomic Taxonomy of the Vibrionaceae.</title>
        <authorList>
            <person name="Gonzalez-Castillo A."/>
            <person name="Gomez-Gil B."/>
            <person name="Enciso-Ibarra K."/>
        </authorList>
    </citation>
    <scope>NUCLEOTIDE SEQUENCE [LARGE SCALE GENOMIC DNA]</scope>
    <source>
        <strain evidence="6 7">CAIM 1902</strain>
        <strain evidence="5 8">CAIM 703</strain>
    </source>
</reference>
<dbReference type="RefSeq" id="WP_075710346.1">
    <property type="nucleotide sequence ID" value="NZ_AP019655.1"/>
</dbReference>
<keyword evidence="2" id="KW-0238">DNA-binding</keyword>
<dbReference type="InterPro" id="IPR011991">
    <property type="entry name" value="ArsR-like_HTH"/>
</dbReference>
<sequence length="112" mass="12039">MTQCSTLNSTVLEATPAELELEQQFAAQAKALAHPARVRILKTLLVLESMGGCLNGDLVSQLGLAQSTVSEHLRILKAAGFITAEPNPPKTCYRIAPQAAKQFISMFEQITG</sequence>
<dbReference type="InterPro" id="IPR036388">
    <property type="entry name" value="WH-like_DNA-bd_sf"/>
</dbReference>
<evidence type="ECO:0000313" key="7">
    <source>
        <dbReference type="Proteomes" id="UP000186039"/>
    </source>
</evidence>
<dbReference type="SUPFAM" id="SSF46785">
    <property type="entry name" value="Winged helix' DNA-binding domain"/>
    <property type="match status" value="1"/>
</dbReference>
<accession>A0A1Q9HB38</accession>
<keyword evidence="7" id="KW-1185">Reference proteome</keyword>
<evidence type="ECO:0000313" key="8">
    <source>
        <dbReference type="Proteomes" id="UP000186313"/>
    </source>
</evidence>
<evidence type="ECO:0000313" key="6">
    <source>
        <dbReference type="EMBL" id="OLQ88997.1"/>
    </source>
</evidence>
<dbReference type="PANTHER" id="PTHR33154:SF15">
    <property type="entry name" value="REGULATORY PROTEIN ARSR"/>
    <property type="match status" value="1"/>
</dbReference>
<dbReference type="InterPro" id="IPR036390">
    <property type="entry name" value="WH_DNA-bd_sf"/>
</dbReference>
<dbReference type="EMBL" id="MJMJ01000043">
    <property type="protein sequence ID" value="OLQ86390.1"/>
    <property type="molecule type" value="Genomic_DNA"/>
</dbReference>
<protein>
    <submittedName>
        <fullName evidence="5">Transcriptional regulator</fullName>
    </submittedName>
</protein>
<keyword evidence="1" id="KW-0805">Transcription regulation</keyword>
<organism evidence="5 8">
    <name type="scientific">Vibrio panuliri</name>
    <dbReference type="NCBI Taxonomy" id="1381081"/>
    <lineage>
        <taxon>Bacteria</taxon>
        <taxon>Pseudomonadati</taxon>
        <taxon>Pseudomonadota</taxon>
        <taxon>Gammaproteobacteria</taxon>
        <taxon>Vibrionales</taxon>
        <taxon>Vibrionaceae</taxon>
        <taxon>Vibrio</taxon>
    </lineage>
</organism>
<gene>
    <name evidence="6" type="ORF">BIY20_12100</name>
    <name evidence="5" type="ORF">BIY22_12140</name>
</gene>
<dbReference type="Pfam" id="PF01022">
    <property type="entry name" value="HTH_5"/>
    <property type="match status" value="1"/>
</dbReference>
<dbReference type="Proteomes" id="UP000186039">
    <property type="component" value="Unassembled WGS sequence"/>
</dbReference>
<dbReference type="GO" id="GO:0003677">
    <property type="term" value="F:DNA binding"/>
    <property type="evidence" value="ECO:0007669"/>
    <property type="project" value="UniProtKB-KW"/>
</dbReference>
<evidence type="ECO:0000313" key="5">
    <source>
        <dbReference type="EMBL" id="OLQ86390.1"/>
    </source>
</evidence>
<dbReference type="InterPro" id="IPR051081">
    <property type="entry name" value="HTH_MetalResp_TranReg"/>
</dbReference>
<name>A0A1Q9HB38_9VIBR</name>
<dbReference type="SMART" id="SM00418">
    <property type="entry name" value="HTH_ARSR"/>
    <property type="match status" value="1"/>
</dbReference>
<dbReference type="Proteomes" id="UP000186313">
    <property type="component" value="Unassembled WGS sequence"/>
</dbReference>
<dbReference type="CDD" id="cd00090">
    <property type="entry name" value="HTH_ARSR"/>
    <property type="match status" value="1"/>
</dbReference>
<dbReference type="STRING" id="1381081.BIY22_12140"/>
<feature type="domain" description="HTH arsR-type" evidence="4">
    <location>
        <begin position="17"/>
        <end position="112"/>
    </location>
</feature>
<dbReference type="PANTHER" id="PTHR33154">
    <property type="entry name" value="TRANSCRIPTIONAL REGULATOR, ARSR FAMILY"/>
    <property type="match status" value="1"/>
</dbReference>
<evidence type="ECO:0000256" key="3">
    <source>
        <dbReference type="ARBA" id="ARBA00023163"/>
    </source>
</evidence>
<dbReference type="EMBL" id="MJMH01000187">
    <property type="protein sequence ID" value="OLQ88997.1"/>
    <property type="molecule type" value="Genomic_DNA"/>
</dbReference>
<dbReference type="OrthoDB" id="9804742at2"/>
<dbReference type="Gene3D" id="1.10.10.10">
    <property type="entry name" value="Winged helix-like DNA-binding domain superfamily/Winged helix DNA-binding domain"/>
    <property type="match status" value="1"/>
</dbReference>